<dbReference type="GO" id="GO:0006002">
    <property type="term" value="P:fructose 6-phosphate metabolic process"/>
    <property type="evidence" value="ECO:0007669"/>
    <property type="project" value="TreeGrafter"/>
</dbReference>
<dbReference type="FunFam" id="3.40.50.10490:FF:000126">
    <property type="entry name" value="Glutamine--fructose-6-phosphate aminotransferase [isomerizing] 1"/>
    <property type="match status" value="1"/>
</dbReference>
<comment type="catalytic activity">
    <reaction evidence="1">
        <text>D-fructose 6-phosphate + L-glutamine = D-glucosamine 6-phosphate + L-glutamate</text>
        <dbReference type="Rhea" id="RHEA:13237"/>
        <dbReference type="ChEBI" id="CHEBI:29985"/>
        <dbReference type="ChEBI" id="CHEBI:58359"/>
        <dbReference type="ChEBI" id="CHEBI:58725"/>
        <dbReference type="ChEBI" id="CHEBI:61527"/>
        <dbReference type="EC" id="2.6.1.16"/>
    </reaction>
</comment>
<dbReference type="FunFam" id="3.40.50.10490:FF:000001">
    <property type="entry name" value="Glutamine--fructose-6-phosphate aminotransferase [isomerizing]"/>
    <property type="match status" value="1"/>
</dbReference>
<keyword evidence="6" id="KW-0808">Transferase</keyword>
<dbReference type="NCBIfam" id="TIGR01135">
    <property type="entry name" value="glmS"/>
    <property type="match status" value="1"/>
</dbReference>
<evidence type="ECO:0000259" key="10">
    <source>
        <dbReference type="PROSITE" id="PS51464"/>
    </source>
</evidence>
<dbReference type="InterPro" id="IPR046348">
    <property type="entry name" value="SIS_dom_sf"/>
</dbReference>
<evidence type="ECO:0000256" key="5">
    <source>
        <dbReference type="ARBA" id="ARBA00022576"/>
    </source>
</evidence>
<feature type="domain" description="SIS" evidence="10">
    <location>
        <begin position="321"/>
        <end position="460"/>
    </location>
</feature>
<dbReference type="InterPro" id="IPR029055">
    <property type="entry name" value="Ntn_hydrolases_N"/>
</dbReference>
<evidence type="ECO:0000256" key="4">
    <source>
        <dbReference type="ARBA" id="ARBA00022553"/>
    </source>
</evidence>
<name>A0A3Q2QQ42_FUNHE</name>
<dbReference type="InterPro" id="IPR005855">
    <property type="entry name" value="GFAT"/>
</dbReference>
<dbReference type="CDD" id="cd00714">
    <property type="entry name" value="GFAT"/>
    <property type="match status" value="1"/>
</dbReference>
<dbReference type="GO" id="GO:0097367">
    <property type="term" value="F:carbohydrate derivative binding"/>
    <property type="evidence" value="ECO:0007669"/>
    <property type="project" value="InterPro"/>
</dbReference>
<dbReference type="InterPro" id="IPR035466">
    <property type="entry name" value="GlmS/AgaS_SIS"/>
</dbReference>
<organism evidence="11 12">
    <name type="scientific">Fundulus heteroclitus</name>
    <name type="common">Killifish</name>
    <name type="synonym">Mummichog</name>
    <dbReference type="NCBI Taxonomy" id="8078"/>
    <lineage>
        <taxon>Eukaryota</taxon>
        <taxon>Metazoa</taxon>
        <taxon>Chordata</taxon>
        <taxon>Craniata</taxon>
        <taxon>Vertebrata</taxon>
        <taxon>Euteleostomi</taxon>
        <taxon>Actinopterygii</taxon>
        <taxon>Neopterygii</taxon>
        <taxon>Teleostei</taxon>
        <taxon>Neoteleostei</taxon>
        <taxon>Acanthomorphata</taxon>
        <taxon>Ovalentaria</taxon>
        <taxon>Atherinomorphae</taxon>
        <taxon>Cyprinodontiformes</taxon>
        <taxon>Fundulidae</taxon>
        <taxon>Fundulus</taxon>
    </lineage>
</organism>
<dbReference type="InterPro" id="IPR001347">
    <property type="entry name" value="SIS_dom"/>
</dbReference>
<reference evidence="11" key="2">
    <citation type="submission" date="2025-09" db="UniProtKB">
        <authorList>
            <consortium name="Ensembl"/>
        </authorList>
    </citation>
    <scope>IDENTIFICATION</scope>
</reference>
<dbReference type="GO" id="GO:0006487">
    <property type="term" value="P:protein N-linked glycosylation"/>
    <property type="evidence" value="ECO:0007669"/>
    <property type="project" value="TreeGrafter"/>
</dbReference>
<dbReference type="NCBIfam" id="NF001484">
    <property type="entry name" value="PRK00331.1"/>
    <property type="match status" value="1"/>
</dbReference>
<accession>A0A3Q2QQ42</accession>
<dbReference type="SUPFAM" id="SSF56235">
    <property type="entry name" value="N-terminal nucleophile aminohydrolases (Ntn hydrolases)"/>
    <property type="match status" value="1"/>
</dbReference>
<evidence type="ECO:0000256" key="3">
    <source>
        <dbReference type="ARBA" id="ARBA00012916"/>
    </source>
</evidence>
<proteinExistence type="predicted"/>
<dbReference type="PROSITE" id="PS51464">
    <property type="entry name" value="SIS"/>
    <property type="match status" value="2"/>
</dbReference>
<dbReference type="CDD" id="cd05009">
    <property type="entry name" value="SIS_GlmS_GlmD_2"/>
    <property type="match status" value="1"/>
</dbReference>
<dbReference type="EC" id="2.6.1.16" evidence="3"/>
<dbReference type="GeneTree" id="ENSGT00940000156413"/>
<dbReference type="InterPro" id="IPR035490">
    <property type="entry name" value="GlmS/FrlB_SIS"/>
</dbReference>
<evidence type="ECO:0000256" key="7">
    <source>
        <dbReference type="ARBA" id="ARBA00022737"/>
    </source>
</evidence>
<dbReference type="GO" id="GO:0004360">
    <property type="term" value="F:glutamine-fructose-6-phosphate transaminase (isomerizing) activity"/>
    <property type="evidence" value="ECO:0007669"/>
    <property type="project" value="UniProtKB-EC"/>
</dbReference>
<evidence type="ECO:0000256" key="8">
    <source>
        <dbReference type="ARBA" id="ARBA00022962"/>
    </source>
</evidence>
<reference evidence="11" key="1">
    <citation type="submission" date="2025-08" db="UniProtKB">
        <authorList>
            <consortium name="Ensembl"/>
        </authorList>
    </citation>
    <scope>IDENTIFICATION</scope>
</reference>
<dbReference type="Gene3D" id="3.60.20.10">
    <property type="entry name" value="Glutamine Phosphoribosylpyrophosphate, subunit 1, domain 1"/>
    <property type="match status" value="1"/>
</dbReference>
<evidence type="ECO:0000256" key="2">
    <source>
        <dbReference type="ARBA" id="ARBA00004775"/>
    </source>
</evidence>
<dbReference type="InterPro" id="IPR017932">
    <property type="entry name" value="GATase_2_dom"/>
</dbReference>
<evidence type="ECO:0000313" key="12">
    <source>
        <dbReference type="Proteomes" id="UP000265000"/>
    </source>
</evidence>
<dbReference type="PROSITE" id="PS51278">
    <property type="entry name" value="GATASE_TYPE_2"/>
    <property type="match status" value="1"/>
</dbReference>
<keyword evidence="8" id="KW-0315">Glutamine amidotransferase</keyword>
<dbReference type="Proteomes" id="UP000265000">
    <property type="component" value="Unplaced"/>
</dbReference>
<feature type="domain" description="SIS" evidence="10">
    <location>
        <begin position="492"/>
        <end position="633"/>
    </location>
</feature>
<dbReference type="GO" id="GO:0006048">
    <property type="term" value="P:UDP-N-acetylglucosamine biosynthetic process"/>
    <property type="evidence" value="ECO:0007669"/>
    <property type="project" value="UniProtKB-UniPathway"/>
</dbReference>
<dbReference type="Pfam" id="PF13522">
    <property type="entry name" value="GATase_6"/>
    <property type="match status" value="1"/>
</dbReference>
<dbReference type="PANTHER" id="PTHR10937:SF10">
    <property type="entry name" value="GLUTAMINE--FRUCTOSE-6-PHOSPHATE AMINOTRANSFERASE [ISOMERIZING] 2"/>
    <property type="match status" value="1"/>
</dbReference>
<protein>
    <recommendedName>
        <fullName evidence="3">glutamine--fructose-6-phosphate transaminase (isomerizing)</fullName>
        <ecNumber evidence="3">2.6.1.16</ecNumber>
    </recommendedName>
</protein>
<dbReference type="Pfam" id="PF01380">
    <property type="entry name" value="SIS"/>
    <property type="match status" value="2"/>
</dbReference>
<evidence type="ECO:0000256" key="6">
    <source>
        <dbReference type="ARBA" id="ARBA00022679"/>
    </source>
</evidence>
<dbReference type="InterPro" id="IPR047084">
    <property type="entry name" value="GFAT_N"/>
</dbReference>
<dbReference type="CDD" id="cd05008">
    <property type="entry name" value="SIS_GlmS_GlmD_1"/>
    <property type="match status" value="1"/>
</dbReference>
<evidence type="ECO:0000259" key="9">
    <source>
        <dbReference type="PROSITE" id="PS51278"/>
    </source>
</evidence>
<evidence type="ECO:0000313" key="11">
    <source>
        <dbReference type="Ensembl" id="ENSFHEP00000028922.1"/>
    </source>
</evidence>
<sequence length="643" mass="72543">MWIFAYLNYRVPRTRKEIFETLVKGLQRLEYRGYDSAGIAVDGPKKTTHDLNNNSICLIKKKGKVKALDEEIYQKDLVDLDESLHTHFGLAHTRWATHGEPSALNSHPHRSDKNNEFVVIHNGIITNYKELKKYLITKGYEFESDTDTEVIPKLIKYLYDNRENDSVTFSTLVERVIQQLVSRSQRGSPLLIGVRSEHELLTEHIPVQYKSGKLCSFPPAVISFSRIQISHTNKVLYMEDDDVAVVKGGELSIHRVNRQAGDDPVRAIQTLQMELQQIMKGNFEAFMQKEIFEQPESVVNTMRGRICFDTNTVILGGLKDHLKEIKRCRRLIVIGCGTSFHAAVATRQILEELTELPVMVELASDFLDRNTPVFRDDVCFFISQSGETADTLMALRYCKERGALTVGITNTVGSSICRETDCGVHINAGPEIGVASTKAYTSQFVSLIMFGLMMSEDRLSLQKRRTDIINALKVLPELIKQVLAVDEKIKEIADELHHQKSLLVMGRGYNYATCLEGALKIKEITYMHSEGILAGELKHGPLALIDKHMPVIMIIMRDGCYTKCQNALEQVTARSGRPIILCCQDDSEVIKNAYKTIELPQTVDCLQGILSVIPLQLLSFHLAVLRGYDVDCPRNLAKSVTVE</sequence>
<keyword evidence="5" id="KW-0032">Aminotransferase</keyword>
<keyword evidence="4" id="KW-0597">Phosphoprotein</keyword>
<feature type="domain" description="Glutamine amidotransferase type-2" evidence="9">
    <location>
        <begin position="1"/>
        <end position="249"/>
    </location>
</feature>
<dbReference type="AlphaFoldDB" id="A0A3Q2QQ42"/>
<comment type="pathway">
    <text evidence="2">Nucleotide-sugar biosynthesis; UDP-N-acetyl-alpha-D-glucosamine biosynthesis; alpha-D-glucosamine 6-phosphate from D-fructose 6-phosphate: step 1/1.</text>
</comment>
<dbReference type="PANTHER" id="PTHR10937">
    <property type="entry name" value="GLUCOSAMINE--FRUCTOSE-6-PHOSPHATE AMINOTRANSFERASE, ISOMERIZING"/>
    <property type="match status" value="1"/>
</dbReference>
<dbReference type="FunFam" id="3.60.20.10:FF:000052">
    <property type="entry name" value="Glutamine--fructose-6-phosphate aminotransferase [isomerizing] 2"/>
    <property type="match status" value="1"/>
</dbReference>
<keyword evidence="12" id="KW-1185">Reference proteome</keyword>
<dbReference type="Gene3D" id="3.40.50.10490">
    <property type="entry name" value="Glucose-6-phosphate isomerase like protein, domain 1"/>
    <property type="match status" value="2"/>
</dbReference>
<keyword evidence="7" id="KW-0677">Repeat</keyword>
<evidence type="ECO:0000256" key="1">
    <source>
        <dbReference type="ARBA" id="ARBA00001031"/>
    </source>
</evidence>
<dbReference type="UniPathway" id="UPA00113">
    <property type="reaction ID" value="UER00528"/>
</dbReference>
<dbReference type="Ensembl" id="ENSFHET00000018977.1">
    <property type="protein sequence ID" value="ENSFHEP00000028922.1"/>
    <property type="gene ID" value="ENSFHEG00000013385.1"/>
</dbReference>
<dbReference type="SUPFAM" id="SSF53697">
    <property type="entry name" value="SIS domain"/>
    <property type="match status" value="1"/>
</dbReference>